<feature type="compositionally biased region" description="Low complexity" evidence="1">
    <location>
        <begin position="129"/>
        <end position="138"/>
    </location>
</feature>
<sequence length="238" mass="26579">MGGSCYGRRLSELLQEQQEPFLLRASAAEACRRRLLGFGFCHRGAGVTKRRALGGVRRALLASCFSCGARESFRRQRCAGDIGDCDLDTEFDDDDEECARKLSPVSVLELHSDEESSAMRGDYEDDKTPSTSGKSSPPQDLDFTFYEAGKICKTETGEDKTTMKSSCRSMEEQHMIISSWERIAGDISRIPMLVQLDLSCPVEQWKRLMEEEASQVGASIEAMIFEEMRGEAVRDMLA</sequence>
<name>A0A8J5WJH3_ZIZPA</name>
<dbReference type="PANTHER" id="PTHR36885:SF6">
    <property type="entry name" value="DUF4378 DOMAIN-CONTAINING PROTEIN"/>
    <property type="match status" value="1"/>
</dbReference>
<organism evidence="2 3">
    <name type="scientific">Zizania palustris</name>
    <name type="common">Northern wild rice</name>
    <dbReference type="NCBI Taxonomy" id="103762"/>
    <lineage>
        <taxon>Eukaryota</taxon>
        <taxon>Viridiplantae</taxon>
        <taxon>Streptophyta</taxon>
        <taxon>Embryophyta</taxon>
        <taxon>Tracheophyta</taxon>
        <taxon>Spermatophyta</taxon>
        <taxon>Magnoliopsida</taxon>
        <taxon>Liliopsida</taxon>
        <taxon>Poales</taxon>
        <taxon>Poaceae</taxon>
        <taxon>BOP clade</taxon>
        <taxon>Oryzoideae</taxon>
        <taxon>Oryzeae</taxon>
        <taxon>Zizaniinae</taxon>
        <taxon>Zizania</taxon>
    </lineage>
</organism>
<evidence type="ECO:0000313" key="3">
    <source>
        <dbReference type="Proteomes" id="UP000729402"/>
    </source>
</evidence>
<evidence type="ECO:0000256" key="1">
    <source>
        <dbReference type="SAM" id="MobiDB-lite"/>
    </source>
</evidence>
<reference evidence="2" key="1">
    <citation type="journal article" date="2021" name="bioRxiv">
        <title>Whole Genome Assembly and Annotation of Northern Wild Rice, Zizania palustris L., Supports a Whole Genome Duplication in the Zizania Genus.</title>
        <authorList>
            <person name="Haas M."/>
            <person name="Kono T."/>
            <person name="Macchietto M."/>
            <person name="Millas R."/>
            <person name="McGilp L."/>
            <person name="Shao M."/>
            <person name="Duquette J."/>
            <person name="Hirsch C.N."/>
            <person name="Kimball J."/>
        </authorList>
    </citation>
    <scope>NUCLEOTIDE SEQUENCE</scope>
    <source>
        <tissue evidence="2">Fresh leaf tissue</tissue>
    </source>
</reference>
<reference evidence="2" key="2">
    <citation type="submission" date="2021-02" db="EMBL/GenBank/DDBJ databases">
        <authorList>
            <person name="Kimball J.A."/>
            <person name="Haas M.W."/>
            <person name="Macchietto M."/>
            <person name="Kono T."/>
            <person name="Duquette J."/>
            <person name="Shao M."/>
        </authorList>
    </citation>
    <scope>NUCLEOTIDE SEQUENCE</scope>
    <source>
        <tissue evidence="2">Fresh leaf tissue</tissue>
    </source>
</reference>
<feature type="region of interest" description="Disordered" evidence="1">
    <location>
        <begin position="109"/>
        <end position="141"/>
    </location>
</feature>
<comment type="caution">
    <text evidence="2">The sequence shown here is derived from an EMBL/GenBank/DDBJ whole genome shotgun (WGS) entry which is preliminary data.</text>
</comment>
<evidence type="ECO:0000313" key="2">
    <source>
        <dbReference type="EMBL" id="KAG8092813.1"/>
    </source>
</evidence>
<dbReference type="Proteomes" id="UP000729402">
    <property type="component" value="Unassembled WGS sequence"/>
</dbReference>
<proteinExistence type="predicted"/>
<dbReference type="PANTHER" id="PTHR36885">
    <property type="entry name" value="EXPRESSED PROTEIN"/>
    <property type="match status" value="1"/>
</dbReference>
<dbReference type="AlphaFoldDB" id="A0A8J5WJH3"/>
<accession>A0A8J5WJH3</accession>
<keyword evidence="3" id="KW-1185">Reference proteome</keyword>
<gene>
    <name evidence="2" type="ORF">GUJ93_ZPchr0012g21475</name>
</gene>
<protein>
    <submittedName>
        <fullName evidence="2">Uncharacterized protein</fullName>
    </submittedName>
</protein>
<dbReference type="EMBL" id="JAAALK010000080">
    <property type="protein sequence ID" value="KAG8092813.1"/>
    <property type="molecule type" value="Genomic_DNA"/>
</dbReference>
<dbReference type="OrthoDB" id="642320at2759"/>